<organism evidence="1 2">
    <name type="scientific">Pseudoloma neurophilia</name>
    <dbReference type="NCBI Taxonomy" id="146866"/>
    <lineage>
        <taxon>Eukaryota</taxon>
        <taxon>Fungi</taxon>
        <taxon>Fungi incertae sedis</taxon>
        <taxon>Microsporidia</taxon>
        <taxon>Pseudoloma</taxon>
    </lineage>
</organism>
<name>A0A0R0M7I1_9MICR</name>
<keyword evidence="2" id="KW-1185">Reference proteome</keyword>
<gene>
    <name evidence="1" type="ORF">M153_5000035048</name>
</gene>
<dbReference type="EMBL" id="LGUB01000009">
    <property type="protein sequence ID" value="KRH95041.1"/>
    <property type="molecule type" value="Genomic_DNA"/>
</dbReference>
<reference evidence="1 2" key="1">
    <citation type="submission" date="2015-07" db="EMBL/GenBank/DDBJ databases">
        <title>The genome of Pseudoloma neurophilia, a relevant intracellular parasite of the zebrafish.</title>
        <authorList>
            <person name="Ndikumana S."/>
            <person name="Pelin A."/>
            <person name="Sanders J."/>
            <person name="Corradi N."/>
        </authorList>
    </citation>
    <scope>NUCLEOTIDE SEQUENCE [LARGE SCALE GENOMIC DNA]</scope>
    <source>
        <strain evidence="1 2">MK1</strain>
    </source>
</reference>
<dbReference type="AlphaFoldDB" id="A0A0R0M7I1"/>
<evidence type="ECO:0000313" key="2">
    <source>
        <dbReference type="Proteomes" id="UP000051530"/>
    </source>
</evidence>
<proteinExistence type="predicted"/>
<dbReference type="VEuPathDB" id="MicrosporidiaDB:M153_5000035048"/>
<evidence type="ECO:0000313" key="1">
    <source>
        <dbReference type="EMBL" id="KRH95041.1"/>
    </source>
</evidence>
<dbReference type="Proteomes" id="UP000051530">
    <property type="component" value="Unassembled WGS sequence"/>
</dbReference>
<comment type="caution">
    <text evidence="1">The sequence shown here is derived from an EMBL/GenBank/DDBJ whole genome shotgun (WGS) entry which is preliminary data.</text>
</comment>
<protein>
    <submittedName>
        <fullName evidence="1">Uncharacterized protein</fullName>
    </submittedName>
</protein>
<sequence length="46" mass="5585">MNFNHLESDNIHEKTLNNEFILMNKKMVQINMEMIIKSTLQLFIFK</sequence>
<accession>A0A0R0M7I1</accession>